<accession>A0A1L9R5L5</accession>
<dbReference type="GeneID" id="63747414"/>
<dbReference type="EMBL" id="KV878217">
    <property type="protein sequence ID" value="OJJ30177.1"/>
    <property type="molecule type" value="Genomic_DNA"/>
</dbReference>
<name>A0A1L9R5L5_ASPWE</name>
<gene>
    <name evidence="1" type="ORF">ASPWEDRAFT_176848</name>
</gene>
<dbReference type="Proteomes" id="UP000184383">
    <property type="component" value="Unassembled WGS sequence"/>
</dbReference>
<sequence length="118" mass="13397">MFNLSKTLSFRLWQYLATSYGILLASSSSSPSFPLATSPQPLPHLQFACAAASIVDFMPTATCLAMLTFRDYGPQLTQLINDAMWMTLFRPWPTFWLQWWTISWAVLGDKSPDPIFPK</sequence>
<protein>
    <submittedName>
        <fullName evidence="1">Uncharacterized protein</fullName>
    </submittedName>
</protein>
<organism evidence="1 2">
    <name type="scientific">Aspergillus wentii DTO 134E9</name>
    <dbReference type="NCBI Taxonomy" id="1073089"/>
    <lineage>
        <taxon>Eukaryota</taxon>
        <taxon>Fungi</taxon>
        <taxon>Dikarya</taxon>
        <taxon>Ascomycota</taxon>
        <taxon>Pezizomycotina</taxon>
        <taxon>Eurotiomycetes</taxon>
        <taxon>Eurotiomycetidae</taxon>
        <taxon>Eurotiales</taxon>
        <taxon>Aspergillaceae</taxon>
        <taxon>Aspergillus</taxon>
        <taxon>Aspergillus subgen. Cremei</taxon>
    </lineage>
</organism>
<evidence type="ECO:0000313" key="2">
    <source>
        <dbReference type="Proteomes" id="UP000184383"/>
    </source>
</evidence>
<reference evidence="2" key="1">
    <citation type="journal article" date="2017" name="Genome Biol.">
        <title>Comparative genomics reveals high biological diversity and specific adaptations in the industrially and medically important fungal genus Aspergillus.</title>
        <authorList>
            <person name="de Vries R.P."/>
            <person name="Riley R."/>
            <person name="Wiebenga A."/>
            <person name="Aguilar-Osorio G."/>
            <person name="Amillis S."/>
            <person name="Uchima C.A."/>
            <person name="Anderluh G."/>
            <person name="Asadollahi M."/>
            <person name="Askin M."/>
            <person name="Barry K."/>
            <person name="Battaglia E."/>
            <person name="Bayram O."/>
            <person name="Benocci T."/>
            <person name="Braus-Stromeyer S.A."/>
            <person name="Caldana C."/>
            <person name="Canovas D."/>
            <person name="Cerqueira G.C."/>
            <person name="Chen F."/>
            <person name="Chen W."/>
            <person name="Choi C."/>
            <person name="Clum A."/>
            <person name="Dos Santos R.A."/>
            <person name="Damasio A.R."/>
            <person name="Diallinas G."/>
            <person name="Emri T."/>
            <person name="Fekete E."/>
            <person name="Flipphi M."/>
            <person name="Freyberg S."/>
            <person name="Gallo A."/>
            <person name="Gournas C."/>
            <person name="Habgood R."/>
            <person name="Hainaut M."/>
            <person name="Harispe M.L."/>
            <person name="Henrissat B."/>
            <person name="Hilden K.S."/>
            <person name="Hope R."/>
            <person name="Hossain A."/>
            <person name="Karabika E."/>
            <person name="Karaffa L."/>
            <person name="Karanyi Z."/>
            <person name="Krasevec N."/>
            <person name="Kuo A."/>
            <person name="Kusch H."/>
            <person name="LaButti K."/>
            <person name="Lagendijk E.L."/>
            <person name="Lapidus A."/>
            <person name="Levasseur A."/>
            <person name="Lindquist E."/>
            <person name="Lipzen A."/>
            <person name="Logrieco A.F."/>
            <person name="MacCabe A."/>
            <person name="Maekelae M.R."/>
            <person name="Malavazi I."/>
            <person name="Melin P."/>
            <person name="Meyer V."/>
            <person name="Mielnichuk N."/>
            <person name="Miskei M."/>
            <person name="Molnar A.P."/>
            <person name="Mule G."/>
            <person name="Ngan C.Y."/>
            <person name="Orejas M."/>
            <person name="Orosz E."/>
            <person name="Ouedraogo J.P."/>
            <person name="Overkamp K.M."/>
            <person name="Park H.-S."/>
            <person name="Perrone G."/>
            <person name="Piumi F."/>
            <person name="Punt P.J."/>
            <person name="Ram A.F."/>
            <person name="Ramon A."/>
            <person name="Rauscher S."/>
            <person name="Record E."/>
            <person name="Riano-Pachon D.M."/>
            <person name="Robert V."/>
            <person name="Roehrig J."/>
            <person name="Ruller R."/>
            <person name="Salamov A."/>
            <person name="Salih N.S."/>
            <person name="Samson R.A."/>
            <person name="Sandor E."/>
            <person name="Sanguinetti M."/>
            <person name="Schuetze T."/>
            <person name="Sepcic K."/>
            <person name="Shelest E."/>
            <person name="Sherlock G."/>
            <person name="Sophianopoulou V."/>
            <person name="Squina F.M."/>
            <person name="Sun H."/>
            <person name="Susca A."/>
            <person name="Todd R.B."/>
            <person name="Tsang A."/>
            <person name="Unkles S.E."/>
            <person name="van de Wiele N."/>
            <person name="van Rossen-Uffink D."/>
            <person name="Oliveira J.V."/>
            <person name="Vesth T.C."/>
            <person name="Visser J."/>
            <person name="Yu J.-H."/>
            <person name="Zhou M."/>
            <person name="Andersen M.R."/>
            <person name="Archer D.B."/>
            <person name="Baker S.E."/>
            <person name="Benoit I."/>
            <person name="Brakhage A.A."/>
            <person name="Braus G.H."/>
            <person name="Fischer R."/>
            <person name="Frisvad J.C."/>
            <person name="Goldman G.H."/>
            <person name="Houbraken J."/>
            <person name="Oakley B."/>
            <person name="Pocsi I."/>
            <person name="Scazzocchio C."/>
            <person name="Seiboth B."/>
            <person name="vanKuyk P.A."/>
            <person name="Wortman J."/>
            <person name="Dyer P.S."/>
            <person name="Grigoriev I.V."/>
        </authorList>
    </citation>
    <scope>NUCLEOTIDE SEQUENCE [LARGE SCALE GENOMIC DNA]</scope>
    <source>
        <strain evidence="2">DTO 134E9</strain>
    </source>
</reference>
<evidence type="ECO:0000313" key="1">
    <source>
        <dbReference type="EMBL" id="OJJ30177.1"/>
    </source>
</evidence>
<dbReference type="RefSeq" id="XP_040683854.1">
    <property type="nucleotide sequence ID" value="XM_040831566.1"/>
</dbReference>
<proteinExistence type="predicted"/>
<dbReference type="AlphaFoldDB" id="A0A1L9R5L5"/>
<keyword evidence="2" id="KW-1185">Reference proteome</keyword>
<dbReference type="VEuPathDB" id="FungiDB:ASPWEDRAFT_176848"/>
<dbReference type="OrthoDB" id="3449024at2759"/>